<feature type="chain" id="PRO_5001799890" description="Insulinase family protein" evidence="1">
    <location>
        <begin position="22"/>
        <end position="330"/>
    </location>
</feature>
<dbReference type="STRING" id="394096.DB31_5131"/>
<dbReference type="OrthoDB" id="5524700at2"/>
<keyword evidence="1" id="KW-0732">Signal</keyword>
<sequence length="330" mass="36139">MRACSPILAVLLALGPSLAHAEIDWFSRIDTPGGIELRADSRVFTLFALLNRAGYDAGPVRREHPVPAYRYSPARVRVREALSSADLAVLQRAQAFFDAHPLPLERYLALSVRLEDTPEVPPELRELEGLEALLDLVESRWPIPGLRSETFEEYRGVMRSYVAVLDAPLQRVQRVLRLPESRPGLRVVVNLLGAEGWSRGFRTPQAVVVVVGPGKSPEVERVVWEYARLLLPPRVSEQAQAQWAAGPSLLKEAQALGAREATVGEYAVALVSRALALVAVGAPDSAYEAASREGYFGLKVLAGSFEDPRPVDGWVMEGLARVAAGRPSRK</sequence>
<feature type="signal peptide" evidence="1">
    <location>
        <begin position="1"/>
        <end position="21"/>
    </location>
</feature>
<evidence type="ECO:0000313" key="2">
    <source>
        <dbReference type="EMBL" id="KFE70089.1"/>
    </source>
</evidence>
<keyword evidence="3" id="KW-1185">Reference proteome</keyword>
<accession>A0A085WQX6</accession>
<evidence type="ECO:0008006" key="4">
    <source>
        <dbReference type="Google" id="ProtNLM"/>
    </source>
</evidence>
<comment type="caution">
    <text evidence="2">The sequence shown here is derived from an EMBL/GenBank/DDBJ whole genome shotgun (WGS) entry which is preliminary data.</text>
</comment>
<dbReference type="RefSeq" id="WP_044184718.1">
    <property type="nucleotide sequence ID" value="NZ_JMCB01000003.1"/>
</dbReference>
<dbReference type="Proteomes" id="UP000028725">
    <property type="component" value="Unassembled WGS sequence"/>
</dbReference>
<evidence type="ECO:0000256" key="1">
    <source>
        <dbReference type="SAM" id="SignalP"/>
    </source>
</evidence>
<evidence type="ECO:0000313" key="3">
    <source>
        <dbReference type="Proteomes" id="UP000028725"/>
    </source>
</evidence>
<dbReference type="PATRIC" id="fig|394096.3.peg.1613"/>
<protein>
    <recommendedName>
        <fullName evidence="4">Insulinase family protein</fullName>
    </recommendedName>
</protein>
<reference evidence="2 3" key="1">
    <citation type="submission" date="2014-04" db="EMBL/GenBank/DDBJ databases">
        <title>Genome assembly of Hyalangium minutum DSM 14724.</title>
        <authorList>
            <person name="Sharma G."/>
            <person name="Subramanian S."/>
        </authorList>
    </citation>
    <scope>NUCLEOTIDE SEQUENCE [LARGE SCALE GENOMIC DNA]</scope>
    <source>
        <strain evidence="2 3">DSM 14724</strain>
    </source>
</reference>
<organism evidence="2 3">
    <name type="scientific">Hyalangium minutum</name>
    <dbReference type="NCBI Taxonomy" id="394096"/>
    <lineage>
        <taxon>Bacteria</taxon>
        <taxon>Pseudomonadati</taxon>
        <taxon>Myxococcota</taxon>
        <taxon>Myxococcia</taxon>
        <taxon>Myxococcales</taxon>
        <taxon>Cystobacterineae</taxon>
        <taxon>Archangiaceae</taxon>
        <taxon>Hyalangium</taxon>
    </lineage>
</organism>
<name>A0A085WQX6_9BACT</name>
<dbReference type="AlphaFoldDB" id="A0A085WQX6"/>
<gene>
    <name evidence="2" type="ORF">DB31_5131</name>
</gene>
<dbReference type="EMBL" id="JMCB01000003">
    <property type="protein sequence ID" value="KFE70089.1"/>
    <property type="molecule type" value="Genomic_DNA"/>
</dbReference>
<proteinExistence type="predicted"/>